<dbReference type="RefSeq" id="WP_154334411.1">
    <property type="nucleotide sequence ID" value="NZ_VTFY01000013.1"/>
</dbReference>
<keyword evidence="2" id="KW-1185">Reference proteome</keyword>
<dbReference type="Proteomes" id="UP000438093">
    <property type="component" value="Unassembled WGS sequence"/>
</dbReference>
<dbReference type="Pfam" id="PF09709">
    <property type="entry name" value="Cas_Csd1"/>
    <property type="match status" value="1"/>
</dbReference>
<dbReference type="AlphaFoldDB" id="A0A6N7RQX7"/>
<evidence type="ECO:0000313" key="2">
    <source>
        <dbReference type="Proteomes" id="UP000438093"/>
    </source>
</evidence>
<sequence>MDGNEGIGSLLGRLLSIVEATEAACKVNMRDEGETVCGRQLPTASKTPQFAYPEILRAYYASIKIVRRNNEGRAILLDSLFDEISNALEERRIPKSLNEAEQCDFFIAYRLQRREFKWMTYGKAEV</sequence>
<comment type="caution">
    <text evidence="1">The sequence shown here is derived from an EMBL/GenBank/DDBJ whole genome shotgun (WGS) entry which is preliminary data.</text>
</comment>
<dbReference type="EMBL" id="VTFY01000013">
    <property type="protein sequence ID" value="MRX83594.1"/>
    <property type="molecule type" value="Genomic_DNA"/>
</dbReference>
<dbReference type="InterPro" id="IPR010144">
    <property type="entry name" value="CRISPR-assoc_prot_Csd1-typ"/>
</dbReference>
<proteinExistence type="predicted"/>
<gene>
    <name evidence="1" type="ORF">GJG86_14015</name>
</gene>
<evidence type="ECO:0000313" key="1">
    <source>
        <dbReference type="EMBL" id="MRX83594.1"/>
    </source>
</evidence>
<reference evidence="2" key="1">
    <citation type="submission" date="2019-08" db="EMBL/GenBank/DDBJ databases">
        <title>Arthrobacter sp. nov., isolated from plateau pika and Tibetan wild ass.</title>
        <authorList>
            <person name="Ge Y."/>
        </authorList>
    </citation>
    <scope>NUCLEOTIDE SEQUENCE [LARGE SCALE GENOMIC DNA]</scope>
    <source>
        <strain evidence="2">HF-4214</strain>
    </source>
</reference>
<protein>
    <submittedName>
        <fullName evidence="1">Uncharacterized protein</fullName>
    </submittedName>
</protein>
<organism evidence="1 2">
    <name type="scientific">Eggerthella guodeyinii</name>
    <dbReference type="NCBI Taxonomy" id="2690837"/>
    <lineage>
        <taxon>Bacteria</taxon>
        <taxon>Bacillati</taxon>
        <taxon>Actinomycetota</taxon>
        <taxon>Coriobacteriia</taxon>
        <taxon>Eggerthellales</taxon>
        <taxon>Eggerthellaceae</taxon>
        <taxon>Eggerthella</taxon>
    </lineage>
</organism>
<name>A0A6N7RQX7_9ACTN</name>
<accession>A0A6N7RQX7</accession>